<protein>
    <submittedName>
        <fullName evidence="1">Uncharacterized protein</fullName>
    </submittedName>
</protein>
<dbReference type="RefSeq" id="WP_413275422.1">
    <property type="nucleotide sequence ID" value="NZ_JBHFNT010000004.1"/>
</dbReference>
<comment type="caution">
    <text evidence="1">The sequence shown here is derived from an EMBL/GenBank/DDBJ whole genome shotgun (WGS) entry which is preliminary data.</text>
</comment>
<organism evidence="1 2">
    <name type="scientific">Floridaenema evergladense BLCC-F167</name>
    <dbReference type="NCBI Taxonomy" id="3153639"/>
    <lineage>
        <taxon>Bacteria</taxon>
        <taxon>Bacillati</taxon>
        <taxon>Cyanobacteriota</taxon>
        <taxon>Cyanophyceae</taxon>
        <taxon>Oscillatoriophycideae</taxon>
        <taxon>Aerosakkonematales</taxon>
        <taxon>Aerosakkonemataceae</taxon>
        <taxon>Floridanema</taxon>
        <taxon>Floridanema evergladense</taxon>
    </lineage>
</organism>
<keyword evidence="2" id="KW-1185">Reference proteome</keyword>
<gene>
    <name evidence="1" type="ORF">ACE1CA_00275</name>
</gene>
<reference evidence="1 2" key="1">
    <citation type="submission" date="2024-09" db="EMBL/GenBank/DDBJ databases">
        <title>Floridaenema gen nov. (Aerosakkonemataceae, Aerosakkonematales ord. nov., Cyanobacteria) from benthic tropical and subtropical fresh waters, with the description of four new species.</title>
        <authorList>
            <person name="Moretto J.A."/>
            <person name="Berthold D.E."/>
            <person name="Lefler F.W."/>
            <person name="Huang I.-S."/>
            <person name="Laughinghouse H. IV."/>
        </authorList>
    </citation>
    <scope>NUCLEOTIDE SEQUENCE [LARGE SCALE GENOMIC DNA]</scope>
    <source>
        <strain evidence="1 2">BLCC-F167</strain>
    </source>
</reference>
<name>A0ABV4WD74_9CYAN</name>
<evidence type="ECO:0000313" key="1">
    <source>
        <dbReference type="EMBL" id="MFB2832946.1"/>
    </source>
</evidence>
<accession>A0ABV4WD74</accession>
<sequence length="79" mass="8276">MAIFDIAPGEAGTYFADTTERTGEWKAITVIENATFTALTVANWDGSATTGIVVGAGVTLFGEFTKIKLASGRIVAYKA</sequence>
<dbReference type="Proteomes" id="UP001576780">
    <property type="component" value="Unassembled WGS sequence"/>
</dbReference>
<evidence type="ECO:0000313" key="2">
    <source>
        <dbReference type="Proteomes" id="UP001576780"/>
    </source>
</evidence>
<proteinExistence type="predicted"/>
<dbReference type="EMBL" id="JBHFNT010000004">
    <property type="protein sequence ID" value="MFB2832946.1"/>
    <property type="molecule type" value="Genomic_DNA"/>
</dbReference>